<keyword evidence="2" id="KW-1185">Reference proteome</keyword>
<dbReference type="OrthoDB" id="2422856at2759"/>
<dbReference type="Gene3D" id="2.30.30.110">
    <property type="match status" value="1"/>
</dbReference>
<comment type="caution">
    <text evidence="1">The sequence shown here is derived from an EMBL/GenBank/DDBJ whole genome shotgun (WGS) entry which is preliminary data.</text>
</comment>
<dbReference type="GO" id="GO:0006402">
    <property type="term" value="P:mRNA catabolic process"/>
    <property type="evidence" value="ECO:0007669"/>
    <property type="project" value="TreeGrafter"/>
</dbReference>
<dbReference type="GO" id="GO:0004521">
    <property type="term" value="F:RNA endonuclease activity"/>
    <property type="evidence" value="ECO:0007669"/>
    <property type="project" value="TreeGrafter"/>
</dbReference>
<dbReference type="PANTHER" id="PTHR33988">
    <property type="entry name" value="ENDORIBONUCLEASE MAZF-RELATED"/>
    <property type="match status" value="1"/>
</dbReference>
<organism evidence="1 2">
    <name type="scientific">Glomus cerebriforme</name>
    <dbReference type="NCBI Taxonomy" id="658196"/>
    <lineage>
        <taxon>Eukaryota</taxon>
        <taxon>Fungi</taxon>
        <taxon>Fungi incertae sedis</taxon>
        <taxon>Mucoromycota</taxon>
        <taxon>Glomeromycotina</taxon>
        <taxon>Glomeromycetes</taxon>
        <taxon>Glomerales</taxon>
        <taxon>Glomeraceae</taxon>
        <taxon>Glomus</taxon>
    </lineage>
</organism>
<dbReference type="GO" id="GO:0016075">
    <property type="term" value="P:rRNA catabolic process"/>
    <property type="evidence" value="ECO:0007669"/>
    <property type="project" value="TreeGrafter"/>
</dbReference>
<dbReference type="Proteomes" id="UP000265703">
    <property type="component" value="Unassembled WGS sequence"/>
</dbReference>
<sequence>MKLIYIKSTITPKDYSVVREILKKERGEKLAPFVYKLSKLDSLEKYLNKENINYEVYQENFNKSDKKAPAKSKSKAQELKKAYQDFAKNQKLKKELSIGKIRPALVISNNAQNEFDDQIIVAPLTSEPKEVSKERPFTVLIKVGKGNGLEKVSKILLNRVQTIDIEKRLRDYIGRASPEIVKKSQGALKIVFD</sequence>
<dbReference type="AlphaFoldDB" id="A0A397SB94"/>
<accession>A0A397SB94</accession>
<dbReference type="InterPro" id="IPR011067">
    <property type="entry name" value="Plasmid_toxin/cell-grow_inhib"/>
</dbReference>
<dbReference type="SUPFAM" id="SSF50118">
    <property type="entry name" value="Cell growth inhibitor/plasmid maintenance toxic component"/>
    <property type="match status" value="1"/>
</dbReference>
<proteinExistence type="predicted"/>
<dbReference type="InterPro" id="IPR003477">
    <property type="entry name" value="PemK-like"/>
</dbReference>
<protein>
    <submittedName>
        <fullName evidence="1">PemK-like protein</fullName>
    </submittedName>
</protein>
<name>A0A397SB94_9GLOM</name>
<reference evidence="1 2" key="1">
    <citation type="submission" date="2018-06" db="EMBL/GenBank/DDBJ databases">
        <title>Comparative genomics reveals the genomic features of Rhizophagus irregularis, R. cerebriforme, R. diaphanum and Gigaspora rosea, and their symbiotic lifestyle signature.</title>
        <authorList>
            <person name="Morin E."/>
            <person name="San Clemente H."/>
            <person name="Chen E.C.H."/>
            <person name="De La Providencia I."/>
            <person name="Hainaut M."/>
            <person name="Kuo A."/>
            <person name="Kohler A."/>
            <person name="Murat C."/>
            <person name="Tang N."/>
            <person name="Roy S."/>
            <person name="Loubradou J."/>
            <person name="Henrissat B."/>
            <person name="Grigoriev I.V."/>
            <person name="Corradi N."/>
            <person name="Roux C."/>
            <person name="Martin F.M."/>
        </authorList>
    </citation>
    <scope>NUCLEOTIDE SEQUENCE [LARGE SCALE GENOMIC DNA]</scope>
    <source>
        <strain evidence="1 2">DAOM 227022</strain>
    </source>
</reference>
<dbReference type="PANTHER" id="PTHR33988:SF2">
    <property type="entry name" value="ENDORIBONUCLEASE MAZF"/>
    <property type="match status" value="1"/>
</dbReference>
<dbReference type="Pfam" id="PF02452">
    <property type="entry name" value="PemK_toxin"/>
    <property type="match status" value="1"/>
</dbReference>
<evidence type="ECO:0000313" key="2">
    <source>
        <dbReference type="Proteomes" id="UP000265703"/>
    </source>
</evidence>
<dbReference type="GO" id="GO:0003677">
    <property type="term" value="F:DNA binding"/>
    <property type="evidence" value="ECO:0007669"/>
    <property type="project" value="InterPro"/>
</dbReference>
<evidence type="ECO:0000313" key="1">
    <source>
        <dbReference type="EMBL" id="RIA83248.1"/>
    </source>
</evidence>
<dbReference type="EMBL" id="QKYT01000586">
    <property type="protein sequence ID" value="RIA83248.1"/>
    <property type="molecule type" value="Genomic_DNA"/>
</dbReference>
<gene>
    <name evidence="1" type="ORF">C1645_834072</name>
</gene>